<reference evidence="1 2" key="1">
    <citation type="submission" date="2016-02" db="EMBL/GenBank/DDBJ databases">
        <title>Band-tailed pigeon sequencing and assembly.</title>
        <authorList>
            <person name="Soares A.E."/>
            <person name="Novak B.J."/>
            <person name="Rice E.S."/>
            <person name="O'Connell B."/>
            <person name="Chang D."/>
            <person name="Weber S."/>
            <person name="Shapiro B."/>
        </authorList>
    </citation>
    <scope>NUCLEOTIDE SEQUENCE [LARGE SCALE GENOMIC DNA]</scope>
    <source>
        <strain evidence="1">BTP2013</strain>
        <tissue evidence="1">Blood</tissue>
    </source>
</reference>
<dbReference type="Proteomes" id="UP000190648">
    <property type="component" value="Unassembled WGS sequence"/>
</dbReference>
<protein>
    <submittedName>
        <fullName evidence="1">Uncharacterized protein</fullName>
    </submittedName>
</protein>
<accession>A0A1V4JHN4</accession>
<keyword evidence="2" id="KW-1185">Reference proteome</keyword>
<organism evidence="1 2">
    <name type="scientific">Patagioenas fasciata monilis</name>
    <dbReference type="NCBI Taxonomy" id="372326"/>
    <lineage>
        <taxon>Eukaryota</taxon>
        <taxon>Metazoa</taxon>
        <taxon>Chordata</taxon>
        <taxon>Craniata</taxon>
        <taxon>Vertebrata</taxon>
        <taxon>Euteleostomi</taxon>
        <taxon>Archelosauria</taxon>
        <taxon>Archosauria</taxon>
        <taxon>Dinosauria</taxon>
        <taxon>Saurischia</taxon>
        <taxon>Theropoda</taxon>
        <taxon>Coelurosauria</taxon>
        <taxon>Aves</taxon>
        <taxon>Neognathae</taxon>
        <taxon>Neoaves</taxon>
        <taxon>Columbimorphae</taxon>
        <taxon>Columbiformes</taxon>
        <taxon>Columbidae</taxon>
        <taxon>Patagioenas</taxon>
    </lineage>
</organism>
<dbReference type="EMBL" id="LSYS01007350">
    <property type="protein sequence ID" value="OPJ71680.1"/>
    <property type="molecule type" value="Genomic_DNA"/>
</dbReference>
<gene>
    <name evidence="1" type="ORF">AV530_019976</name>
</gene>
<evidence type="ECO:0000313" key="2">
    <source>
        <dbReference type="Proteomes" id="UP000190648"/>
    </source>
</evidence>
<sequence>MKQVSGTGPAFESKLLSSKFLVPCPRGSWSLWSQSWGSPDLFAIHADSSLRGSGLSPALECVAEGSWRGTAFSWPGWTKCR</sequence>
<evidence type="ECO:0000313" key="1">
    <source>
        <dbReference type="EMBL" id="OPJ71680.1"/>
    </source>
</evidence>
<proteinExistence type="predicted"/>
<dbReference type="AlphaFoldDB" id="A0A1V4JHN4"/>
<comment type="caution">
    <text evidence="1">The sequence shown here is derived from an EMBL/GenBank/DDBJ whole genome shotgun (WGS) entry which is preliminary data.</text>
</comment>
<name>A0A1V4JHN4_PATFA</name>